<accession>A0A9W8DMK3</accession>
<feature type="non-terminal residue" evidence="2">
    <location>
        <position position="1"/>
    </location>
</feature>
<evidence type="ECO:0000313" key="2">
    <source>
        <dbReference type="EMBL" id="KAJ1910565.1"/>
    </source>
</evidence>
<organism evidence="2 3">
    <name type="scientific">Tieghemiomyces parasiticus</name>
    <dbReference type="NCBI Taxonomy" id="78921"/>
    <lineage>
        <taxon>Eukaryota</taxon>
        <taxon>Fungi</taxon>
        <taxon>Fungi incertae sedis</taxon>
        <taxon>Zoopagomycota</taxon>
        <taxon>Kickxellomycotina</taxon>
        <taxon>Dimargaritomycetes</taxon>
        <taxon>Dimargaritales</taxon>
        <taxon>Dimargaritaceae</taxon>
        <taxon>Tieghemiomyces</taxon>
    </lineage>
</organism>
<protein>
    <submittedName>
        <fullName evidence="2">Uncharacterized protein</fullName>
    </submittedName>
</protein>
<feature type="region of interest" description="Disordered" evidence="1">
    <location>
        <begin position="1"/>
        <end position="55"/>
    </location>
</feature>
<dbReference type="EMBL" id="JANBPT010001034">
    <property type="protein sequence ID" value="KAJ1910565.1"/>
    <property type="molecule type" value="Genomic_DNA"/>
</dbReference>
<comment type="caution">
    <text evidence="2">The sequence shown here is derived from an EMBL/GenBank/DDBJ whole genome shotgun (WGS) entry which is preliminary data.</text>
</comment>
<feature type="compositionally biased region" description="Polar residues" evidence="1">
    <location>
        <begin position="42"/>
        <end position="52"/>
    </location>
</feature>
<reference evidence="2" key="1">
    <citation type="submission" date="2022-07" db="EMBL/GenBank/DDBJ databases">
        <title>Phylogenomic reconstructions and comparative analyses of Kickxellomycotina fungi.</title>
        <authorList>
            <person name="Reynolds N.K."/>
            <person name="Stajich J.E."/>
            <person name="Barry K."/>
            <person name="Grigoriev I.V."/>
            <person name="Crous P."/>
            <person name="Smith M.E."/>
        </authorList>
    </citation>
    <scope>NUCLEOTIDE SEQUENCE</scope>
    <source>
        <strain evidence="2">RSA 861</strain>
    </source>
</reference>
<gene>
    <name evidence="2" type="ORF">IWQ60_010590</name>
</gene>
<dbReference type="Proteomes" id="UP001150569">
    <property type="component" value="Unassembled WGS sequence"/>
</dbReference>
<name>A0A9W8DMK3_9FUNG</name>
<sequence>YAEAGQPPLQDHAHPSTTTTTPFPDLRSAHSLRSAPRPAGPLSTNLPINQPRSVPLSPRVAHQTTFLSEGPAENLSRIVEDITAAHGWQREAQASTEGFQREVLQSLRQIHQELTTLNRHLSESRRG</sequence>
<keyword evidence="3" id="KW-1185">Reference proteome</keyword>
<evidence type="ECO:0000256" key="1">
    <source>
        <dbReference type="SAM" id="MobiDB-lite"/>
    </source>
</evidence>
<evidence type="ECO:0000313" key="3">
    <source>
        <dbReference type="Proteomes" id="UP001150569"/>
    </source>
</evidence>
<dbReference type="AlphaFoldDB" id="A0A9W8DMK3"/>
<proteinExistence type="predicted"/>